<evidence type="ECO:0000313" key="8">
    <source>
        <dbReference type="Proteomes" id="UP000031666"/>
    </source>
</evidence>
<dbReference type="InterPro" id="IPR003439">
    <property type="entry name" value="ABC_transporter-like_ATP-bd"/>
</dbReference>
<feature type="domain" description="ABC transporter" evidence="6">
    <location>
        <begin position="21"/>
        <end position="154"/>
    </location>
</feature>
<dbReference type="GO" id="GO:0016020">
    <property type="term" value="C:membrane"/>
    <property type="evidence" value="ECO:0007669"/>
    <property type="project" value="UniProtKB-SubCell"/>
</dbReference>
<keyword evidence="4" id="KW-1003">Cell membrane</keyword>
<dbReference type="Pfam" id="PF00005">
    <property type="entry name" value="ABC_tran"/>
    <property type="match status" value="1"/>
</dbReference>
<proteinExistence type="inferred from homology"/>
<evidence type="ECO:0000256" key="3">
    <source>
        <dbReference type="ARBA" id="ARBA00022448"/>
    </source>
</evidence>
<dbReference type="GO" id="GO:0016887">
    <property type="term" value="F:ATP hydrolysis activity"/>
    <property type="evidence" value="ECO:0007669"/>
    <property type="project" value="InterPro"/>
</dbReference>
<reference evidence="7 8" key="2">
    <citation type="submission" date="2015-01" db="EMBL/GenBank/DDBJ databases">
        <authorList>
            <consortium name="NBRP consortium"/>
            <person name="Sawabe T."/>
            <person name="Meirelles P."/>
            <person name="Feng G."/>
            <person name="Sayaka M."/>
            <person name="Hattori M."/>
            <person name="Ohkuma M."/>
        </authorList>
    </citation>
    <scope>NUCLEOTIDE SEQUENCE [LARGE SCALE GENOMIC DNA]</scope>
    <source>
        <strain evidence="8">JCM 19241</strain>
    </source>
</reference>
<dbReference type="PANTHER" id="PTHR43297:SF7">
    <property type="entry name" value="D,D-DIPEPTIDE TRANSPORT ATP-BINDING PROTEIN DDPD-RELATED"/>
    <property type="match status" value="1"/>
</dbReference>
<dbReference type="AlphaFoldDB" id="A0A0B8QLW9"/>
<keyword evidence="5" id="KW-0472">Membrane</keyword>
<organism evidence="7 8">
    <name type="scientific">Vibrio ishigakensis</name>
    <dbReference type="NCBI Taxonomy" id="1481914"/>
    <lineage>
        <taxon>Bacteria</taxon>
        <taxon>Pseudomonadati</taxon>
        <taxon>Pseudomonadota</taxon>
        <taxon>Gammaproteobacteria</taxon>
        <taxon>Vibrionales</taxon>
        <taxon>Vibrionaceae</taxon>
        <taxon>Vibrio</taxon>
    </lineage>
</organism>
<evidence type="ECO:0000313" key="7">
    <source>
        <dbReference type="EMBL" id="GAM78087.1"/>
    </source>
</evidence>
<evidence type="ECO:0000256" key="4">
    <source>
        <dbReference type="ARBA" id="ARBA00022475"/>
    </source>
</evidence>
<dbReference type="Proteomes" id="UP000031666">
    <property type="component" value="Unassembled WGS sequence"/>
</dbReference>
<accession>A0A0B8QLW9</accession>
<dbReference type="Gene3D" id="3.40.50.300">
    <property type="entry name" value="P-loop containing nucleotide triphosphate hydrolases"/>
    <property type="match status" value="1"/>
</dbReference>
<comment type="subcellular location">
    <subcellularLocation>
        <location evidence="1">Membrane</location>
    </subcellularLocation>
</comment>
<gene>
    <name evidence="7" type="ORF">JCM19241_815</name>
</gene>
<dbReference type="GO" id="GO:0005524">
    <property type="term" value="F:ATP binding"/>
    <property type="evidence" value="ECO:0007669"/>
    <property type="project" value="InterPro"/>
</dbReference>
<sequence>MNKVIELRNLSIWSEQGSIVEELSLELQWGVPVTILGETGSGKSLLAQAIMGALSKGLSTQGEISIFGKAVTSQGEVEDLWGKELTMLPQEPWLSLDPIMPSQKQVSLVKRLVGLFEKTKSESIAQDSLKSFGLEGSEQKVPSQLSGGMAQRLAYLCAPQQVEKS</sequence>
<name>A0A0B8QLW9_9VIBR</name>
<dbReference type="PANTHER" id="PTHR43297">
    <property type="entry name" value="OLIGOPEPTIDE TRANSPORT ATP-BINDING PROTEIN APPD"/>
    <property type="match status" value="1"/>
</dbReference>
<evidence type="ECO:0000256" key="5">
    <source>
        <dbReference type="ARBA" id="ARBA00023136"/>
    </source>
</evidence>
<comment type="similarity">
    <text evidence="2">Belongs to the ABC transporter superfamily.</text>
</comment>
<dbReference type="SUPFAM" id="SSF52540">
    <property type="entry name" value="P-loop containing nucleoside triphosphate hydrolases"/>
    <property type="match status" value="1"/>
</dbReference>
<keyword evidence="3" id="KW-0813">Transport</keyword>
<evidence type="ECO:0000256" key="1">
    <source>
        <dbReference type="ARBA" id="ARBA00004370"/>
    </source>
</evidence>
<evidence type="ECO:0000256" key="2">
    <source>
        <dbReference type="ARBA" id="ARBA00005417"/>
    </source>
</evidence>
<protein>
    <submittedName>
        <fullName evidence="7">ABC transporter</fullName>
    </submittedName>
</protein>
<comment type="caution">
    <text evidence="7">The sequence shown here is derived from an EMBL/GenBank/DDBJ whole genome shotgun (WGS) entry which is preliminary data.</text>
</comment>
<dbReference type="InterPro" id="IPR050388">
    <property type="entry name" value="ABC_Ni/Peptide_Import"/>
</dbReference>
<dbReference type="InterPro" id="IPR027417">
    <property type="entry name" value="P-loop_NTPase"/>
</dbReference>
<reference evidence="7 8" key="1">
    <citation type="submission" date="2015-01" db="EMBL/GenBank/DDBJ databases">
        <title>Vibrio sp. C94 JCM 19241 whole genome shotgun sequence.</title>
        <authorList>
            <person name="Sawabe T."/>
            <person name="Meirelles P."/>
            <person name="Feng G."/>
            <person name="Sayaka M."/>
            <person name="Hattori M."/>
            <person name="Ohkuma M."/>
        </authorList>
    </citation>
    <scope>NUCLEOTIDE SEQUENCE [LARGE SCALE GENOMIC DNA]</scope>
    <source>
        <strain evidence="8">JCM 19241</strain>
    </source>
</reference>
<dbReference type="STRING" id="1481914.JCM19241_815"/>
<dbReference type="EMBL" id="BBSC01000011">
    <property type="protein sequence ID" value="GAM78087.1"/>
    <property type="molecule type" value="Genomic_DNA"/>
</dbReference>
<evidence type="ECO:0000259" key="6">
    <source>
        <dbReference type="Pfam" id="PF00005"/>
    </source>
</evidence>